<evidence type="ECO:0000313" key="1">
    <source>
        <dbReference type="EMBL" id="KTC89110.1"/>
    </source>
</evidence>
<keyword evidence="2" id="KW-1185">Reference proteome</keyword>
<comment type="caution">
    <text evidence="1">The sequence shown here is derived from an EMBL/GenBank/DDBJ whole genome shotgun (WGS) entry which is preliminary data.</text>
</comment>
<dbReference type="AlphaFoldDB" id="A0A0W0T0H7"/>
<proteinExistence type="predicted"/>
<accession>A0A0W0T0H7</accession>
<protein>
    <recommendedName>
        <fullName evidence="3">SidC N-terminal domain-containing protein</fullName>
    </recommendedName>
</protein>
<dbReference type="Proteomes" id="UP000054736">
    <property type="component" value="Unassembled WGS sequence"/>
</dbReference>
<dbReference type="RefSeq" id="WP_058495111.1">
    <property type="nucleotide sequence ID" value="NZ_CAAAIU010000029.1"/>
</dbReference>
<sequence>MKKSGDKQDDKKDNAIVLFQLNALASEPHRSNFLHCVARGQQNEAENLLNKPMEKGNYKNLLLAKETFTDYSGRTFVCTAYEYAYWAKDTHMCRILEKHMDENIKSEMLKRCETIEKGGLKYSQQLNQTDGTQRVEQFCTKHFDFTPLKTALERYIQGFYNWNWDERKTAWMAVGIAQRDLPVHVINEYCRPDRTFHPLPAFNEDKLPRVVTYYNYNIRRDVSLYPLVISGSSGLGVDFALIRGRFRPAAVRVRRCGSGLRAACELAAVSHLDEVRTIDLKQSVKNLG</sequence>
<organism evidence="1 2">
    <name type="scientific">Legionella drozanskii LLAP-1</name>
    <dbReference type="NCBI Taxonomy" id="1212489"/>
    <lineage>
        <taxon>Bacteria</taxon>
        <taxon>Pseudomonadati</taxon>
        <taxon>Pseudomonadota</taxon>
        <taxon>Gammaproteobacteria</taxon>
        <taxon>Legionellales</taxon>
        <taxon>Legionellaceae</taxon>
        <taxon>Legionella</taxon>
    </lineage>
</organism>
<evidence type="ECO:0008006" key="3">
    <source>
        <dbReference type="Google" id="ProtNLM"/>
    </source>
</evidence>
<gene>
    <name evidence="1" type="ORF">Ldro_0768</name>
</gene>
<evidence type="ECO:0000313" key="2">
    <source>
        <dbReference type="Proteomes" id="UP000054736"/>
    </source>
</evidence>
<dbReference type="PATRIC" id="fig|1212489.4.peg.799"/>
<dbReference type="OrthoDB" id="5653210at2"/>
<dbReference type="EMBL" id="LNXY01000011">
    <property type="protein sequence ID" value="KTC89110.1"/>
    <property type="molecule type" value="Genomic_DNA"/>
</dbReference>
<name>A0A0W0T0H7_9GAMM</name>
<reference evidence="1 2" key="1">
    <citation type="submission" date="2015-11" db="EMBL/GenBank/DDBJ databases">
        <title>Genomic analysis of 38 Legionella species identifies large and diverse effector repertoires.</title>
        <authorList>
            <person name="Burstein D."/>
            <person name="Amaro F."/>
            <person name="Zusman T."/>
            <person name="Lifshitz Z."/>
            <person name="Cohen O."/>
            <person name="Gilbert J.A."/>
            <person name="Pupko T."/>
            <person name="Shuman H.A."/>
            <person name="Segal G."/>
        </authorList>
    </citation>
    <scope>NUCLEOTIDE SEQUENCE [LARGE SCALE GENOMIC DNA]</scope>
    <source>
        <strain evidence="1 2">ATCC 700990</strain>
    </source>
</reference>